<name>A0A169NPC6_STRLU</name>
<organism evidence="2 3">
    <name type="scientific">Streptomyces laurentii</name>
    <dbReference type="NCBI Taxonomy" id="39478"/>
    <lineage>
        <taxon>Bacteria</taxon>
        <taxon>Bacillati</taxon>
        <taxon>Actinomycetota</taxon>
        <taxon>Actinomycetes</taxon>
        <taxon>Kitasatosporales</taxon>
        <taxon>Streptomycetaceae</taxon>
        <taxon>Streptomyces</taxon>
    </lineage>
</organism>
<evidence type="ECO:0000313" key="2">
    <source>
        <dbReference type="EMBL" id="BAU84872.1"/>
    </source>
</evidence>
<sequence>MTAGCAGPGAGGAEGTGGGKRVVSGISMQEAAERADALLWGGVSALLPPLGGPGPEDICPWHAFRGARRPRPRGAVFVLVLGWRCSVRFVHPLRVGVPA</sequence>
<feature type="compositionally biased region" description="Gly residues" evidence="1">
    <location>
        <begin position="1"/>
        <end position="20"/>
    </location>
</feature>
<evidence type="ECO:0000313" key="3">
    <source>
        <dbReference type="Proteomes" id="UP000217676"/>
    </source>
</evidence>
<accession>A0A169NPC6</accession>
<evidence type="ECO:0000256" key="1">
    <source>
        <dbReference type="SAM" id="MobiDB-lite"/>
    </source>
</evidence>
<gene>
    <name evidence="2" type="ORF">SLA_3983</name>
</gene>
<reference evidence="2 3" key="1">
    <citation type="journal article" date="2016" name="Genome Announc.">
        <title>Complete Genome Sequence of Thiostrepton-Producing Streptomyces laurentii ATCC 31255.</title>
        <authorList>
            <person name="Doi K."/>
            <person name="Fujino Y."/>
            <person name="Nagayoshi Y."/>
            <person name="Ohshima T."/>
            <person name="Ogata S."/>
        </authorList>
    </citation>
    <scope>NUCLEOTIDE SEQUENCE [LARGE SCALE GENOMIC DNA]</scope>
    <source>
        <strain evidence="2 3">ATCC 31255</strain>
    </source>
</reference>
<dbReference type="Proteomes" id="UP000217676">
    <property type="component" value="Chromosome"/>
</dbReference>
<feature type="region of interest" description="Disordered" evidence="1">
    <location>
        <begin position="1"/>
        <end position="21"/>
    </location>
</feature>
<proteinExistence type="predicted"/>
<dbReference type="AlphaFoldDB" id="A0A169NPC6"/>
<dbReference type="KEGG" id="slau:SLA_3983"/>
<dbReference type="EMBL" id="AP017424">
    <property type="protein sequence ID" value="BAU84872.1"/>
    <property type="molecule type" value="Genomic_DNA"/>
</dbReference>
<protein>
    <submittedName>
        <fullName evidence="2">Uncharacterized protein</fullName>
    </submittedName>
</protein>
<keyword evidence="3" id="KW-1185">Reference proteome</keyword>